<protein>
    <recommendedName>
        <fullName evidence="1">DUF4817 domain-containing protein</fullName>
    </recommendedName>
</protein>
<dbReference type="InterPro" id="IPR032135">
    <property type="entry name" value="DUF4817"/>
</dbReference>
<evidence type="ECO:0000313" key="2">
    <source>
        <dbReference type="EMBL" id="CAE1313286.1"/>
    </source>
</evidence>
<name>A0A812E130_ACAPH</name>
<feature type="domain" description="DUF4817" evidence="1">
    <location>
        <begin position="94"/>
        <end position="131"/>
    </location>
</feature>
<dbReference type="Proteomes" id="UP000597762">
    <property type="component" value="Unassembled WGS sequence"/>
</dbReference>
<dbReference type="PANTHER" id="PTHR47326:SF1">
    <property type="entry name" value="HTH PSQ-TYPE DOMAIN-CONTAINING PROTEIN"/>
    <property type="match status" value="1"/>
</dbReference>
<evidence type="ECO:0000259" key="1">
    <source>
        <dbReference type="Pfam" id="PF16087"/>
    </source>
</evidence>
<dbReference type="PANTHER" id="PTHR47326">
    <property type="entry name" value="TRANSPOSABLE ELEMENT TC3 TRANSPOSASE-LIKE PROTEIN"/>
    <property type="match status" value="1"/>
</dbReference>
<dbReference type="EMBL" id="CAHIKZ030004634">
    <property type="protein sequence ID" value="CAE1313286.1"/>
    <property type="molecule type" value="Genomic_DNA"/>
</dbReference>
<dbReference type="AlphaFoldDB" id="A0A812E130"/>
<gene>
    <name evidence="2" type="ORF">SPHA_64478</name>
</gene>
<dbReference type="SUPFAM" id="SSF46689">
    <property type="entry name" value="Homeodomain-like"/>
    <property type="match status" value="1"/>
</dbReference>
<keyword evidence="3" id="KW-1185">Reference proteome</keyword>
<proteinExistence type="predicted"/>
<dbReference type="InterPro" id="IPR009057">
    <property type="entry name" value="Homeodomain-like_sf"/>
</dbReference>
<organism evidence="2 3">
    <name type="scientific">Acanthosepion pharaonis</name>
    <name type="common">Pharaoh cuttlefish</name>
    <name type="synonym">Sepia pharaonis</name>
    <dbReference type="NCBI Taxonomy" id="158019"/>
    <lineage>
        <taxon>Eukaryota</taxon>
        <taxon>Metazoa</taxon>
        <taxon>Spiralia</taxon>
        <taxon>Lophotrochozoa</taxon>
        <taxon>Mollusca</taxon>
        <taxon>Cephalopoda</taxon>
        <taxon>Coleoidea</taxon>
        <taxon>Decapodiformes</taxon>
        <taxon>Sepiida</taxon>
        <taxon>Sepiina</taxon>
        <taxon>Sepiidae</taxon>
        <taxon>Acanthosepion</taxon>
    </lineage>
</organism>
<reference evidence="2" key="1">
    <citation type="submission" date="2021-01" db="EMBL/GenBank/DDBJ databases">
        <authorList>
            <person name="Li R."/>
            <person name="Bekaert M."/>
        </authorList>
    </citation>
    <scope>NUCLEOTIDE SEQUENCE</scope>
    <source>
        <strain evidence="2">Farmed</strain>
    </source>
</reference>
<comment type="caution">
    <text evidence="2">The sequence shown here is derived from an EMBL/GenBank/DDBJ whole genome shotgun (WGS) entry which is preliminary data.</text>
</comment>
<sequence length="198" mass="22578">MGLEIKHFCKLHSFLSIFAFWADLKLDTSPPSFCPFVFKSQIEDRSLRDTSKQKANPPEFQPPLVWNGENLSSSPLLKRLIVTRKTSSLLGEVTENCERVREQWRETFATPPPTRLTIYRIRDKFEQTGSIHNAPKSGRPITVTTPEKAMQVSQTFTQNPKKSKNRAAAELGIERRSLGRLMHRVGLEMSFTEAGQCN</sequence>
<accession>A0A812E130</accession>
<dbReference type="Pfam" id="PF16087">
    <property type="entry name" value="DUF4817"/>
    <property type="match status" value="1"/>
</dbReference>
<evidence type="ECO:0000313" key="3">
    <source>
        <dbReference type="Proteomes" id="UP000597762"/>
    </source>
</evidence>
<dbReference type="OrthoDB" id="6752614at2759"/>